<reference evidence="1 2" key="2">
    <citation type="submission" date="2021-10" db="EMBL/GenBank/DDBJ databases">
        <authorList>
            <person name="Piombo E."/>
        </authorList>
    </citation>
    <scope>NUCLEOTIDE SEQUENCE [LARGE SCALE GENOMIC DNA]</scope>
</reference>
<reference evidence="2" key="1">
    <citation type="submission" date="2019-06" db="EMBL/GenBank/DDBJ databases">
        <authorList>
            <person name="Broberg M."/>
        </authorList>
    </citation>
    <scope>NUCLEOTIDE SEQUENCE [LARGE SCALE GENOMIC DNA]</scope>
</reference>
<evidence type="ECO:0000313" key="1">
    <source>
        <dbReference type="EMBL" id="CAH0044940.1"/>
    </source>
</evidence>
<accession>A0A9N9YYA0</accession>
<evidence type="ECO:0008006" key="3">
    <source>
        <dbReference type="Google" id="ProtNLM"/>
    </source>
</evidence>
<dbReference type="PANTHER" id="PTHR42774">
    <property type="entry name" value="PHOSPHOTRANSFERASE SYSTEM TRANSPORT PROTEIN"/>
    <property type="match status" value="1"/>
</dbReference>
<dbReference type="OrthoDB" id="204058at2759"/>
<evidence type="ECO:0000313" key="2">
    <source>
        <dbReference type="Proteomes" id="UP000775872"/>
    </source>
</evidence>
<dbReference type="PANTHER" id="PTHR42774:SF3">
    <property type="entry name" value="KETOHEXOKINASE"/>
    <property type="match status" value="1"/>
</dbReference>
<dbReference type="EMBL" id="CABFOC020000007">
    <property type="protein sequence ID" value="CAH0044940.1"/>
    <property type="molecule type" value="Genomic_DNA"/>
</dbReference>
<dbReference type="InterPro" id="IPR029056">
    <property type="entry name" value="Ribokinase-like"/>
</dbReference>
<dbReference type="InterPro" id="IPR052562">
    <property type="entry name" value="Ketohexokinase-related"/>
</dbReference>
<organism evidence="1 2">
    <name type="scientific">Clonostachys solani</name>
    <dbReference type="NCBI Taxonomy" id="160281"/>
    <lineage>
        <taxon>Eukaryota</taxon>
        <taxon>Fungi</taxon>
        <taxon>Dikarya</taxon>
        <taxon>Ascomycota</taxon>
        <taxon>Pezizomycotina</taxon>
        <taxon>Sordariomycetes</taxon>
        <taxon>Hypocreomycetidae</taxon>
        <taxon>Hypocreales</taxon>
        <taxon>Bionectriaceae</taxon>
        <taxon>Clonostachys</taxon>
    </lineage>
</organism>
<feature type="non-terminal residue" evidence="1">
    <location>
        <position position="218"/>
    </location>
</feature>
<dbReference type="Gene3D" id="3.40.1190.20">
    <property type="match status" value="2"/>
</dbReference>
<comment type="caution">
    <text evidence="1">The sequence shown here is derived from an EMBL/GenBank/DDBJ whole genome shotgun (WGS) entry which is preliminary data.</text>
</comment>
<gene>
    <name evidence="1" type="ORF">CSOL1703_00010680</name>
</gene>
<protein>
    <recommendedName>
        <fullName evidence="3">Carbohydrate kinase PfkB domain-containing protein</fullName>
    </recommendedName>
</protein>
<keyword evidence="2" id="KW-1185">Reference proteome</keyword>
<dbReference type="Proteomes" id="UP000775872">
    <property type="component" value="Unassembled WGS sequence"/>
</dbReference>
<dbReference type="AlphaFoldDB" id="A0A9N9YYA0"/>
<name>A0A9N9YYA0_9HYPO</name>
<sequence length="218" mass="24420">MLEVIGQLFRTDLAIYGNIGLHLVAVLPSSRCPVVQDIDQSLGPGVDTEFCIYREECVEPASSYVVKNLESDSRTVISSNTLSDIEVHEFKRVAEALGRDGFWYHFEGRVPDVTLPCMRYLREAWPGAKISVEIENFPSEGLQELVPEVDAAFYSKTWALPSSVGAGDAFITGMLYSYIAHPKHWSLQKRLQFSNRLAGYKVVQEGFSGLGHLIRRAY</sequence>
<proteinExistence type="predicted"/>
<dbReference type="SUPFAM" id="SSF53613">
    <property type="entry name" value="Ribokinase-like"/>
    <property type="match status" value="1"/>
</dbReference>